<evidence type="ECO:0000256" key="6">
    <source>
        <dbReference type="SAM" id="Phobius"/>
    </source>
</evidence>
<feature type="transmembrane region" description="Helical" evidence="6">
    <location>
        <begin position="366"/>
        <end position="384"/>
    </location>
</feature>
<feature type="transmembrane region" description="Helical" evidence="6">
    <location>
        <begin position="264"/>
        <end position="282"/>
    </location>
</feature>
<feature type="transmembrane region" description="Helical" evidence="6">
    <location>
        <begin position="142"/>
        <end position="164"/>
    </location>
</feature>
<evidence type="ECO:0000313" key="8">
    <source>
        <dbReference type="EMBL" id="PLT44638.1"/>
    </source>
</evidence>
<keyword evidence="9" id="KW-1185">Reference proteome</keyword>
<dbReference type="InterPro" id="IPR036259">
    <property type="entry name" value="MFS_trans_sf"/>
</dbReference>
<evidence type="ECO:0000256" key="1">
    <source>
        <dbReference type="ARBA" id="ARBA00004651"/>
    </source>
</evidence>
<dbReference type="PANTHER" id="PTHR23531:SF1">
    <property type="entry name" value="QUINOLENE RESISTANCE PROTEIN NORA"/>
    <property type="match status" value="1"/>
</dbReference>
<feature type="transmembrane region" description="Helical" evidence="6">
    <location>
        <begin position="109"/>
        <end position="130"/>
    </location>
</feature>
<dbReference type="Gene3D" id="1.20.1250.20">
    <property type="entry name" value="MFS general substrate transporter like domains"/>
    <property type="match status" value="1"/>
</dbReference>
<comment type="subcellular location">
    <subcellularLocation>
        <location evidence="1">Cell membrane</location>
        <topology evidence="1">Multi-pass membrane protein</topology>
    </subcellularLocation>
</comment>
<feature type="transmembrane region" description="Helical" evidence="6">
    <location>
        <begin position="18"/>
        <end position="36"/>
    </location>
</feature>
<keyword evidence="4 6" id="KW-1133">Transmembrane helix</keyword>
<feature type="domain" description="Major facilitator superfamily (MFS) profile" evidence="7">
    <location>
        <begin position="17"/>
        <end position="412"/>
    </location>
</feature>
<keyword evidence="3 6" id="KW-0812">Transmembrane</keyword>
<dbReference type="AlphaFoldDB" id="A0A2N5N2S1"/>
<dbReference type="InterPro" id="IPR052714">
    <property type="entry name" value="MFS_Exporter"/>
</dbReference>
<reference evidence="8 9" key="1">
    <citation type="submission" date="2017-05" db="EMBL/GenBank/DDBJ databases">
        <title>Functional genome analysis of Paenibacillus pasadenensis strain R16: insights on endophytic life style and antifungal activity.</title>
        <authorList>
            <person name="Passera A."/>
            <person name="Marcolungo L."/>
            <person name="Casati P."/>
            <person name="Brasca M."/>
            <person name="Quaglino F."/>
            <person name="Delledonne M."/>
        </authorList>
    </citation>
    <scope>NUCLEOTIDE SEQUENCE [LARGE SCALE GENOMIC DNA]</scope>
    <source>
        <strain evidence="8 9">R16</strain>
    </source>
</reference>
<evidence type="ECO:0000256" key="2">
    <source>
        <dbReference type="ARBA" id="ARBA00022448"/>
    </source>
</evidence>
<gene>
    <name evidence="8" type="ORF">B8V81_3069</name>
</gene>
<dbReference type="InterPro" id="IPR020846">
    <property type="entry name" value="MFS_dom"/>
</dbReference>
<evidence type="ECO:0000259" key="7">
    <source>
        <dbReference type="PROSITE" id="PS50850"/>
    </source>
</evidence>
<feature type="transmembrane region" description="Helical" evidence="6">
    <location>
        <begin position="294"/>
        <end position="315"/>
    </location>
</feature>
<comment type="caution">
    <text evidence="8">The sequence shown here is derived from an EMBL/GenBank/DDBJ whole genome shotgun (WGS) entry which is preliminary data.</text>
</comment>
<proteinExistence type="predicted"/>
<dbReference type="InterPro" id="IPR011701">
    <property type="entry name" value="MFS"/>
</dbReference>
<feature type="transmembrane region" description="Helical" evidence="6">
    <location>
        <begin position="390"/>
        <end position="409"/>
    </location>
</feature>
<dbReference type="Pfam" id="PF07690">
    <property type="entry name" value="MFS_1"/>
    <property type="match status" value="1"/>
</dbReference>
<dbReference type="RefSeq" id="WP_043111000.1">
    <property type="nucleotide sequence ID" value="NZ_BIMM01000129.1"/>
</dbReference>
<sequence>MSAEPLTLRKEPLWTRSFIVLTIGAFLMFLCLQMLMSPLPSYVEERFAPGPFVISLVTSLFALAAIAARFATAWMLGRISRNIVLFAGLAVSALATLGFSAVSGIGALLALRVLFGIGFGMASTVLPTLVTGIIPPRRMGEGVGYFGLSSSMAMSLGPMIGLSIMDGLGFRALSLAGAASSLVIIPLLLVFRAIPPVRVRVPAAAIGGTAAERASVGSAAAGAREELGRSEAGPAWLPALLNTLMAVTYGGLLSYLVLFGREMGLPNIGLFFLLNAVAILLVRPIAGRLFDRFGHLAVLPAASLLLMGGLLLLSWSDTTGLLLLSALLYGLGFGSIQPTAQAWMLRSMPAARQASANSLFYNSTDLGVAAGSMLLGAVAAATGYAVMYRWAALSMALLLAVYGAGLALGRRRARRA</sequence>
<accession>A0A2N5N2S1</accession>
<dbReference type="SUPFAM" id="SSF103473">
    <property type="entry name" value="MFS general substrate transporter"/>
    <property type="match status" value="1"/>
</dbReference>
<evidence type="ECO:0000313" key="9">
    <source>
        <dbReference type="Proteomes" id="UP000234789"/>
    </source>
</evidence>
<evidence type="ECO:0000256" key="3">
    <source>
        <dbReference type="ARBA" id="ARBA00022692"/>
    </source>
</evidence>
<keyword evidence="5 6" id="KW-0472">Membrane</keyword>
<dbReference type="EMBL" id="NFEZ01000004">
    <property type="protein sequence ID" value="PLT44638.1"/>
    <property type="molecule type" value="Genomic_DNA"/>
</dbReference>
<feature type="transmembrane region" description="Helical" evidence="6">
    <location>
        <begin position="170"/>
        <end position="191"/>
    </location>
</feature>
<dbReference type="PROSITE" id="PS50850">
    <property type="entry name" value="MFS"/>
    <property type="match status" value="1"/>
</dbReference>
<protein>
    <submittedName>
        <fullName evidence="8">Transporter</fullName>
    </submittedName>
</protein>
<feature type="transmembrane region" description="Helical" evidence="6">
    <location>
        <begin position="321"/>
        <end position="345"/>
    </location>
</feature>
<feature type="transmembrane region" description="Helical" evidence="6">
    <location>
        <begin position="239"/>
        <end position="258"/>
    </location>
</feature>
<keyword evidence="2" id="KW-0813">Transport</keyword>
<feature type="transmembrane region" description="Helical" evidence="6">
    <location>
        <begin position="83"/>
        <end position="103"/>
    </location>
</feature>
<dbReference type="GO" id="GO:0022857">
    <property type="term" value="F:transmembrane transporter activity"/>
    <property type="evidence" value="ECO:0007669"/>
    <property type="project" value="InterPro"/>
</dbReference>
<evidence type="ECO:0000256" key="4">
    <source>
        <dbReference type="ARBA" id="ARBA00022989"/>
    </source>
</evidence>
<evidence type="ECO:0000256" key="5">
    <source>
        <dbReference type="ARBA" id="ARBA00023136"/>
    </source>
</evidence>
<dbReference type="PANTHER" id="PTHR23531">
    <property type="entry name" value="QUINOLENE RESISTANCE PROTEIN NORA"/>
    <property type="match status" value="1"/>
</dbReference>
<organism evidence="8 9">
    <name type="scientific">Paenibacillus pasadenensis</name>
    <dbReference type="NCBI Taxonomy" id="217090"/>
    <lineage>
        <taxon>Bacteria</taxon>
        <taxon>Bacillati</taxon>
        <taxon>Bacillota</taxon>
        <taxon>Bacilli</taxon>
        <taxon>Bacillales</taxon>
        <taxon>Paenibacillaceae</taxon>
        <taxon>Paenibacillus</taxon>
    </lineage>
</organism>
<name>A0A2N5N2S1_9BACL</name>
<dbReference type="GO" id="GO:0005886">
    <property type="term" value="C:plasma membrane"/>
    <property type="evidence" value="ECO:0007669"/>
    <property type="project" value="UniProtKB-SubCell"/>
</dbReference>
<feature type="transmembrane region" description="Helical" evidence="6">
    <location>
        <begin position="48"/>
        <end position="71"/>
    </location>
</feature>
<dbReference type="OrthoDB" id="9814001at2"/>
<dbReference type="Proteomes" id="UP000234789">
    <property type="component" value="Unassembled WGS sequence"/>
</dbReference>